<dbReference type="InterPro" id="IPR003781">
    <property type="entry name" value="CoA-bd"/>
</dbReference>
<name>A0A3N4JT57_9PEZI</name>
<dbReference type="AlphaFoldDB" id="A0A3N4JT57"/>
<dbReference type="GO" id="GO:0004776">
    <property type="term" value="F:succinate-CoA ligase (GDP-forming) activity"/>
    <property type="evidence" value="ECO:0007669"/>
    <property type="project" value="TreeGrafter"/>
</dbReference>
<dbReference type="GO" id="GO:0000166">
    <property type="term" value="F:nucleotide binding"/>
    <property type="evidence" value="ECO:0007669"/>
    <property type="project" value="UniProtKB-KW"/>
</dbReference>
<dbReference type="Proteomes" id="UP000276215">
    <property type="component" value="Unassembled WGS sequence"/>
</dbReference>
<keyword evidence="6" id="KW-1185">Reference proteome</keyword>
<protein>
    <submittedName>
        <fullName evidence="5">Succinate-CoA ligase</fullName>
    </submittedName>
</protein>
<dbReference type="PANTHER" id="PTHR11117:SF6">
    <property type="entry name" value="SYNTHETASE SUBUNIT ALPHA, PUTATIVE (AFU_ORTHOLOGUE AFUA_1G10830)-RELATED"/>
    <property type="match status" value="1"/>
</dbReference>
<dbReference type="InterPro" id="IPR016102">
    <property type="entry name" value="Succinyl-CoA_synth-like"/>
</dbReference>
<dbReference type="GO" id="GO:0009361">
    <property type="term" value="C:succinate-CoA ligase complex (ADP-forming)"/>
    <property type="evidence" value="ECO:0007669"/>
    <property type="project" value="TreeGrafter"/>
</dbReference>
<evidence type="ECO:0000313" key="5">
    <source>
        <dbReference type="EMBL" id="RPA96944.1"/>
    </source>
</evidence>
<feature type="domain" description="CoA-binding" evidence="4">
    <location>
        <begin position="35"/>
        <end position="129"/>
    </location>
</feature>
<dbReference type="PIRSF" id="PIRSF001553">
    <property type="entry name" value="SucCS_alpha"/>
    <property type="match status" value="1"/>
</dbReference>
<gene>
    <name evidence="5" type="ORF">L873DRAFT_1692587</name>
</gene>
<dbReference type="InterPro" id="IPR005810">
    <property type="entry name" value="CoA_lig_alpha"/>
</dbReference>
<dbReference type="Gene3D" id="3.40.50.720">
    <property type="entry name" value="NAD(P)-binding Rossmann-like Domain"/>
    <property type="match status" value="1"/>
</dbReference>
<keyword evidence="1 5" id="KW-0436">Ligase</keyword>
<feature type="non-terminal residue" evidence="5">
    <location>
        <position position="326"/>
    </location>
</feature>
<dbReference type="PRINTS" id="PR01798">
    <property type="entry name" value="SCOASYNTHASE"/>
</dbReference>
<keyword evidence="2" id="KW-0547">Nucleotide-binding</keyword>
<dbReference type="EMBL" id="ML120409">
    <property type="protein sequence ID" value="RPA96944.1"/>
    <property type="molecule type" value="Genomic_DNA"/>
</dbReference>
<dbReference type="SUPFAM" id="SSF51735">
    <property type="entry name" value="NAD(P)-binding Rossmann-fold domains"/>
    <property type="match status" value="1"/>
</dbReference>
<proteinExistence type="predicted"/>
<dbReference type="OrthoDB" id="1664372at2759"/>
<evidence type="ECO:0000256" key="2">
    <source>
        <dbReference type="ARBA" id="ARBA00022741"/>
    </source>
</evidence>
<dbReference type="GO" id="GO:0004775">
    <property type="term" value="F:succinate-CoA ligase (ADP-forming) activity"/>
    <property type="evidence" value="ECO:0007669"/>
    <property type="project" value="TreeGrafter"/>
</dbReference>
<dbReference type="InterPro" id="IPR005811">
    <property type="entry name" value="SUCC_ACL_C"/>
</dbReference>
<accession>A0A3N4JT57</accession>
<dbReference type="InterPro" id="IPR036291">
    <property type="entry name" value="NAD(P)-bd_dom_sf"/>
</dbReference>
<dbReference type="Pfam" id="PF00549">
    <property type="entry name" value="Ligase_CoA"/>
    <property type="match status" value="1"/>
</dbReference>
<evidence type="ECO:0000259" key="4">
    <source>
        <dbReference type="SMART" id="SM00881"/>
    </source>
</evidence>
<dbReference type="GO" id="GO:0006099">
    <property type="term" value="P:tricarboxylic acid cycle"/>
    <property type="evidence" value="ECO:0007669"/>
    <property type="project" value="TreeGrafter"/>
</dbReference>
<dbReference type="GO" id="GO:0005739">
    <property type="term" value="C:mitochondrion"/>
    <property type="evidence" value="ECO:0007669"/>
    <property type="project" value="TreeGrafter"/>
</dbReference>
<organism evidence="5 6">
    <name type="scientific">Choiromyces venosus 120613-1</name>
    <dbReference type="NCBI Taxonomy" id="1336337"/>
    <lineage>
        <taxon>Eukaryota</taxon>
        <taxon>Fungi</taxon>
        <taxon>Dikarya</taxon>
        <taxon>Ascomycota</taxon>
        <taxon>Pezizomycotina</taxon>
        <taxon>Pezizomycetes</taxon>
        <taxon>Pezizales</taxon>
        <taxon>Tuberaceae</taxon>
        <taxon>Choiromyces</taxon>
    </lineage>
</organism>
<dbReference type="Pfam" id="PF02629">
    <property type="entry name" value="CoA_binding"/>
    <property type="match status" value="1"/>
</dbReference>
<dbReference type="SUPFAM" id="SSF52210">
    <property type="entry name" value="Succinyl-CoA synthetase domains"/>
    <property type="match status" value="1"/>
</dbReference>
<sequence>MYRVTPTTCLRPRRYFQQHGRWSSTYDQTLKNLTLTSETRIIYQGFTGKQATANAMQSIDYGTKVVGGVTPRKSGQHLKLPLFSSVKEAADNLKPHATAIFVPAPFAVSAITESIAAEIPLIIAVAEHVSIHSLLRLHSILKTQSRSRLVGANCPGIINPAARCRVGFMPHKVFTPGVVGIVAKSGTLSYEAVASTSRAGLGQSLVVGMGGDWIAGTTLVDGVKFFLEDEGTKGIVVIGEVGGDVEMRVVALLEEVKGRNGGALTKPVMGLVAGLTAQEGKVMGHAGAIRAPGDPTVEEKIKALSRAGVEMVSQPAQFGPGMVKLL</sequence>
<evidence type="ECO:0000256" key="1">
    <source>
        <dbReference type="ARBA" id="ARBA00022598"/>
    </source>
</evidence>
<dbReference type="STRING" id="1336337.A0A3N4JT57"/>
<dbReference type="PANTHER" id="PTHR11117">
    <property type="entry name" value="SUCCINYL-COA LIGASE SUBUNIT ALPHA"/>
    <property type="match status" value="1"/>
</dbReference>
<reference evidence="5 6" key="1">
    <citation type="journal article" date="2018" name="Nat. Ecol. Evol.">
        <title>Pezizomycetes genomes reveal the molecular basis of ectomycorrhizal truffle lifestyle.</title>
        <authorList>
            <person name="Murat C."/>
            <person name="Payen T."/>
            <person name="Noel B."/>
            <person name="Kuo A."/>
            <person name="Morin E."/>
            <person name="Chen J."/>
            <person name="Kohler A."/>
            <person name="Krizsan K."/>
            <person name="Balestrini R."/>
            <person name="Da Silva C."/>
            <person name="Montanini B."/>
            <person name="Hainaut M."/>
            <person name="Levati E."/>
            <person name="Barry K.W."/>
            <person name="Belfiori B."/>
            <person name="Cichocki N."/>
            <person name="Clum A."/>
            <person name="Dockter R.B."/>
            <person name="Fauchery L."/>
            <person name="Guy J."/>
            <person name="Iotti M."/>
            <person name="Le Tacon F."/>
            <person name="Lindquist E.A."/>
            <person name="Lipzen A."/>
            <person name="Malagnac F."/>
            <person name="Mello A."/>
            <person name="Molinier V."/>
            <person name="Miyauchi S."/>
            <person name="Poulain J."/>
            <person name="Riccioni C."/>
            <person name="Rubini A."/>
            <person name="Sitrit Y."/>
            <person name="Splivallo R."/>
            <person name="Traeger S."/>
            <person name="Wang M."/>
            <person name="Zifcakova L."/>
            <person name="Wipf D."/>
            <person name="Zambonelli A."/>
            <person name="Paolocci F."/>
            <person name="Nowrousian M."/>
            <person name="Ottonello S."/>
            <person name="Baldrian P."/>
            <person name="Spatafora J.W."/>
            <person name="Henrissat B."/>
            <person name="Nagy L.G."/>
            <person name="Aury J.M."/>
            <person name="Wincker P."/>
            <person name="Grigoriev I.V."/>
            <person name="Bonfante P."/>
            <person name="Martin F.M."/>
        </authorList>
    </citation>
    <scope>NUCLEOTIDE SEQUENCE [LARGE SCALE GENOMIC DNA]</scope>
    <source>
        <strain evidence="5 6">120613-1</strain>
    </source>
</reference>
<dbReference type="SMART" id="SM00881">
    <property type="entry name" value="CoA_binding"/>
    <property type="match status" value="1"/>
</dbReference>
<evidence type="ECO:0000256" key="3">
    <source>
        <dbReference type="PIRSR" id="PIRSR001553-1"/>
    </source>
</evidence>
<evidence type="ECO:0000313" key="6">
    <source>
        <dbReference type="Proteomes" id="UP000276215"/>
    </source>
</evidence>
<feature type="active site" description="Tele-phosphohistidine intermediate" evidence="3">
    <location>
        <position position="285"/>
    </location>
</feature>
<dbReference type="Gene3D" id="3.40.50.261">
    <property type="entry name" value="Succinyl-CoA synthetase domains"/>
    <property type="match status" value="1"/>
</dbReference>